<dbReference type="InterPro" id="IPR001131">
    <property type="entry name" value="Peptidase_M24B_aminopep-P_CS"/>
</dbReference>
<keyword evidence="4" id="KW-0482">Metalloprotease</keyword>
<dbReference type="AlphaFoldDB" id="A0A1L3GTC0"/>
<dbReference type="Pfam" id="PF00557">
    <property type="entry name" value="Peptidase_M24"/>
    <property type="match status" value="1"/>
</dbReference>
<dbReference type="FunFam" id="3.90.230.10:FF:000014">
    <property type="entry name" value="Aminopeptidase P family protein"/>
    <property type="match status" value="1"/>
</dbReference>
<dbReference type="STRING" id="1842532.A7E78_14510"/>
<dbReference type="InterPro" id="IPR036005">
    <property type="entry name" value="Creatinase/aminopeptidase-like"/>
</dbReference>
<sequence length="358" mass="39796">MIQDRAHRVHKLLDDAELEGFLFLDQANLRYFSDFSGSAGALLVSRDRSIFLTDSRYTTQARQEVSAQCICEYRVQLDGILEQINKLGLKRIGFEADSLPFAMIERLRKQSPADCQWQPESERLRPLRWTKDQNELNSLEQASAIAAEAFEGILSLIRPGVLERDIALELEFAMRRLGAEEKSFDTIVASGLRGALPHGIASDKAIAEGDLVTIDFGARWQGYHSDETVTLAVGAVSGKQQQIFDVVLEAHDRAMDAVRPGVLLKDIDGIARGYIAEQGYGEYFGHSLGHGVGLEVHEHPAVSAQSEVLAEEGMVITIEPGIYIPELGGVRIEDMVYVTADGYRRITRLPKEFRLLPV</sequence>
<evidence type="ECO:0000256" key="3">
    <source>
        <dbReference type="ARBA" id="ARBA00022801"/>
    </source>
</evidence>
<evidence type="ECO:0000313" key="8">
    <source>
        <dbReference type="Proteomes" id="UP000182517"/>
    </source>
</evidence>
<dbReference type="PANTHER" id="PTHR46112:SF3">
    <property type="entry name" value="AMINOPEPTIDASE YPDF"/>
    <property type="match status" value="1"/>
</dbReference>
<evidence type="ECO:0000256" key="1">
    <source>
        <dbReference type="ARBA" id="ARBA00022670"/>
    </source>
</evidence>
<dbReference type="GO" id="GO:0008235">
    <property type="term" value="F:metalloexopeptidase activity"/>
    <property type="evidence" value="ECO:0007669"/>
    <property type="project" value="UniProtKB-ARBA"/>
</dbReference>
<dbReference type="Proteomes" id="UP000182517">
    <property type="component" value="Chromosome"/>
</dbReference>
<dbReference type="GO" id="GO:0004177">
    <property type="term" value="F:aminopeptidase activity"/>
    <property type="evidence" value="ECO:0007669"/>
    <property type="project" value="UniProtKB-ARBA"/>
</dbReference>
<evidence type="ECO:0000259" key="5">
    <source>
        <dbReference type="Pfam" id="PF00557"/>
    </source>
</evidence>
<dbReference type="SUPFAM" id="SSF55920">
    <property type="entry name" value="Creatinase/aminopeptidase"/>
    <property type="match status" value="1"/>
</dbReference>
<dbReference type="InterPro" id="IPR050659">
    <property type="entry name" value="Peptidase_M24B"/>
</dbReference>
<dbReference type="KEGG" id="pef:A7E78_14510"/>
<keyword evidence="3" id="KW-0378">Hydrolase</keyword>
<dbReference type="InterPro" id="IPR029149">
    <property type="entry name" value="Creatin/AminoP/Spt16_N"/>
</dbReference>
<dbReference type="PROSITE" id="PS00491">
    <property type="entry name" value="PROLINE_PEPTIDASE"/>
    <property type="match status" value="1"/>
</dbReference>
<dbReference type="CDD" id="cd01092">
    <property type="entry name" value="APP-like"/>
    <property type="match status" value="1"/>
</dbReference>
<name>A0A1L3GTC0_9BACT</name>
<keyword evidence="2" id="KW-0479">Metal-binding</keyword>
<gene>
    <name evidence="7" type="ORF">A7E78_14510</name>
</gene>
<dbReference type="GO" id="GO:0006508">
    <property type="term" value="P:proteolysis"/>
    <property type="evidence" value="ECO:0007669"/>
    <property type="project" value="UniProtKB-KW"/>
</dbReference>
<dbReference type="Gene3D" id="3.90.230.10">
    <property type="entry name" value="Creatinase/methionine aminopeptidase superfamily"/>
    <property type="match status" value="1"/>
</dbReference>
<dbReference type="GO" id="GO:0046872">
    <property type="term" value="F:metal ion binding"/>
    <property type="evidence" value="ECO:0007669"/>
    <property type="project" value="UniProtKB-KW"/>
</dbReference>
<dbReference type="SUPFAM" id="SSF53092">
    <property type="entry name" value="Creatinase/prolidase N-terminal domain"/>
    <property type="match status" value="1"/>
</dbReference>
<evidence type="ECO:0000313" key="7">
    <source>
        <dbReference type="EMBL" id="APG29167.1"/>
    </source>
</evidence>
<dbReference type="PANTHER" id="PTHR46112">
    <property type="entry name" value="AMINOPEPTIDASE"/>
    <property type="match status" value="1"/>
</dbReference>
<dbReference type="InterPro" id="IPR001714">
    <property type="entry name" value="Pept_M24_MAP"/>
</dbReference>
<dbReference type="Pfam" id="PF01321">
    <property type="entry name" value="Creatinase_N"/>
    <property type="match status" value="1"/>
</dbReference>
<organism evidence="7 8">
    <name type="scientific">Syntrophotalea acetylenivorans</name>
    <dbReference type="NCBI Taxonomy" id="1842532"/>
    <lineage>
        <taxon>Bacteria</taxon>
        <taxon>Pseudomonadati</taxon>
        <taxon>Thermodesulfobacteriota</taxon>
        <taxon>Desulfuromonadia</taxon>
        <taxon>Desulfuromonadales</taxon>
        <taxon>Syntrophotaleaceae</taxon>
        <taxon>Syntrophotalea</taxon>
    </lineage>
</organism>
<keyword evidence="8" id="KW-1185">Reference proteome</keyword>
<feature type="domain" description="Creatinase N-terminal" evidence="6">
    <location>
        <begin position="5"/>
        <end position="128"/>
    </location>
</feature>
<keyword evidence="1" id="KW-0645">Protease</keyword>
<dbReference type="Gene3D" id="3.40.350.10">
    <property type="entry name" value="Creatinase/prolidase N-terminal domain"/>
    <property type="match status" value="1"/>
</dbReference>
<evidence type="ECO:0000256" key="4">
    <source>
        <dbReference type="ARBA" id="ARBA00023049"/>
    </source>
</evidence>
<evidence type="ECO:0000256" key="2">
    <source>
        <dbReference type="ARBA" id="ARBA00022723"/>
    </source>
</evidence>
<dbReference type="InterPro" id="IPR000587">
    <property type="entry name" value="Creatinase_N"/>
</dbReference>
<dbReference type="OrthoDB" id="9806388at2"/>
<dbReference type="PRINTS" id="PR00599">
    <property type="entry name" value="MAPEPTIDASE"/>
</dbReference>
<protein>
    <submittedName>
        <fullName evidence="7">Integrase</fullName>
    </submittedName>
</protein>
<dbReference type="InterPro" id="IPR000994">
    <property type="entry name" value="Pept_M24"/>
</dbReference>
<feature type="domain" description="Peptidase M24" evidence="5">
    <location>
        <begin position="139"/>
        <end position="340"/>
    </location>
</feature>
<proteinExistence type="predicted"/>
<evidence type="ECO:0000259" key="6">
    <source>
        <dbReference type="Pfam" id="PF01321"/>
    </source>
</evidence>
<accession>A0A1L3GTC0</accession>
<reference evidence="7 8" key="1">
    <citation type="journal article" date="2017" name="Genome Announc.">
        <title>Complete Genome Sequences of Two Acetylene-Fermenting Pelobacter acetylenicus Strains.</title>
        <authorList>
            <person name="Sutton J.M."/>
            <person name="Baesman S.M."/>
            <person name="Fierst J.L."/>
            <person name="Poret-Peterson A.T."/>
            <person name="Oremland R.S."/>
            <person name="Dunlap D.S."/>
            <person name="Akob D.M."/>
        </authorList>
    </citation>
    <scope>NUCLEOTIDE SEQUENCE [LARGE SCALE GENOMIC DNA]</scope>
    <source>
        <strain evidence="7 8">SFB93</strain>
    </source>
</reference>
<dbReference type="EMBL" id="CP015519">
    <property type="protein sequence ID" value="APG29167.1"/>
    <property type="molecule type" value="Genomic_DNA"/>
</dbReference>